<evidence type="ECO:0000313" key="1">
    <source>
        <dbReference type="EMBL" id="EKO24866.1"/>
    </source>
</evidence>
<dbReference type="AlphaFoldDB" id="A0A0F6H9C6"/>
<dbReference type="Proteomes" id="UP000006324">
    <property type="component" value="Unassembled WGS sequence"/>
</dbReference>
<name>A0A0F6H9C6_LEPIR</name>
<organism evidence="1 2">
    <name type="scientific">Leptospira interrogans str. UI 12621</name>
    <dbReference type="NCBI Taxonomy" id="1049937"/>
    <lineage>
        <taxon>Bacteria</taxon>
        <taxon>Pseudomonadati</taxon>
        <taxon>Spirochaetota</taxon>
        <taxon>Spirochaetia</taxon>
        <taxon>Leptospirales</taxon>
        <taxon>Leptospiraceae</taxon>
        <taxon>Leptospira</taxon>
    </lineage>
</organism>
<gene>
    <name evidence="1" type="ORF">LEP1GSC104_0532</name>
</gene>
<sequence>MSYSVDELEGQLVEGQVHSFIYGENNGIRYRNDSRPIR</sequence>
<reference evidence="1 2" key="1">
    <citation type="submission" date="2012-09" db="EMBL/GenBank/DDBJ databases">
        <authorList>
            <person name="Harkins D.M."/>
            <person name="Durkin A.S."/>
            <person name="Brinkac L.M."/>
            <person name="Selengut J.D."/>
            <person name="Sanka R."/>
            <person name="DePew J."/>
            <person name="Purushe J."/>
            <person name="Chanthongthip A."/>
            <person name="Lattana O."/>
            <person name="Phetsouvanh R."/>
            <person name="Newton P.N."/>
            <person name="Vinetz J.M."/>
            <person name="Sutton G.G."/>
            <person name="Nelson W.C."/>
            <person name="Fouts D.E."/>
        </authorList>
    </citation>
    <scope>NUCLEOTIDE SEQUENCE [LARGE SCALE GENOMIC DNA]</scope>
    <source>
        <strain evidence="1 2">UI 12621</strain>
    </source>
</reference>
<dbReference type="EMBL" id="AHNQ02000027">
    <property type="protein sequence ID" value="EKO24866.1"/>
    <property type="molecule type" value="Genomic_DNA"/>
</dbReference>
<comment type="caution">
    <text evidence="1">The sequence shown here is derived from an EMBL/GenBank/DDBJ whole genome shotgun (WGS) entry which is preliminary data.</text>
</comment>
<protein>
    <submittedName>
        <fullName evidence="1">Uncharacterized protein</fullName>
    </submittedName>
</protein>
<evidence type="ECO:0000313" key="2">
    <source>
        <dbReference type="Proteomes" id="UP000006324"/>
    </source>
</evidence>
<proteinExistence type="predicted"/>
<accession>A0A0F6H9C6</accession>